<dbReference type="Proteomes" id="UP001283361">
    <property type="component" value="Unassembled WGS sequence"/>
</dbReference>
<comment type="similarity">
    <text evidence="1 6">Belongs to the annexin family.</text>
</comment>
<dbReference type="GO" id="GO:0005737">
    <property type="term" value="C:cytoplasm"/>
    <property type="evidence" value="ECO:0007669"/>
    <property type="project" value="TreeGrafter"/>
</dbReference>
<evidence type="ECO:0000313" key="8">
    <source>
        <dbReference type="EMBL" id="KAK3799274.1"/>
    </source>
</evidence>
<evidence type="ECO:0000256" key="1">
    <source>
        <dbReference type="ARBA" id="ARBA00007831"/>
    </source>
</evidence>
<dbReference type="GO" id="GO:0005509">
    <property type="term" value="F:calcium ion binding"/>
    <property type="evidence" value="ECO:0007669"/>
    <property type="project" value="InterPro"/>
</dbReference>
<feature type="compositionally biased region" description="Basic and acidic residues" evidence="7">
    <location>
        <begin position="185"/>
        <end position="198"/>
    </location>
</feature>
<dbReference type="Pfam" id="PF13879">
    <property type="entry name" value="Hmw_CFAP97"/>
    <property type="match status" value="1"/>
</dbReference>
<feature type="region of interest" description="Disordered" evidence="7">
    <location>
        <begin position="581"/>
        <end position="708"/>
    </location>
</feature>
<evidence type="ECO:0000256" key="2">
    <source>
        <dbReference type="ARBA" id="ARBA00008315"/>
    </source>
</evidence>
<dbReference type="SMART" id="SM00335">
    <property type="entry name" value="ANX"/>
    <property type="match status" value="16"/>
</dbReference>
<evidence type="ECO:0000256" key="5">
    <source>
        <dbReference type="ARBA" id="ARBA00023216"/>
    </source>
</evidence>
<evidence type="ECO:0000313" key="9">
    <source>
        <dbReference type="Proteomes" id="UP001283361"/>
    </source>
</evidence>
<dbReference type="InterPro" id="IPR029488">
    <property type="entry name" value="Hmw/CFAP97"/>
</dbReference>
<keyword evidence="6" id="KW-0111">Calcium/phospholipid-binding</keyword>
<proteinExistence type="inferred from homology"/>
<comment type="domain">
    <text evidence="6">A pair of annexin repeats may form one binding site for calcium and phospholipid.</text>
</comment>
<keyword evidence="5 6" id="KW-0041">Annexin</keyword>
<organism evidence="8 9">
    <name type="scientific">Elysia crispata</name>
    <name type="common">lettuce slug</name>
    <dbReference type="NCBI Taxonomy" id="231223"/>
    <lineage>
        <taxon>Eukaryota</taxon>
        <taxon>Metazoa</taxon>
        <taxon>Spiralia</taxon>
        <taxon>Lophotrochozoa</taxon>
        <taxon>Mollusca</taxon>
        <taxon>Gastropoda</taxon>
        <taxon>Heterobranchia</taxon>
        <taxon>Euthyneura</taxon>
        <taxon>Panpulmonata</taxon>
        <taxon>Sacoglossa</taxon>
        <taxon>Placobranchoidea</taxon>
        <taxon>Plakobranchidae</taxon>
        <taxon>Elysia</taxon>
    </lineage>
</organism>
<feature type="compositionally biased region" description="Basic and acidic residues" evidence="7">
    <location>
        <begin position="593"/>
        <end position="602"/>
    </location>
</feature>
<dbReference type="InterPro" id="IPR018502">
    <property type="entry name" value="Annexin_repeat"/>
</dbReference>
<dbReference type="InterPro" id="IPR018252">
    <property type="entry name" value="Annexin_repeat_CS"/>
</dbReference>
<feature type="compositionally biased region" description="Basic and acidic residues" evidence="7">
    <location>
        <begin position="1411"/>
        <end position="1464"/>
    </location>
</feature>
<dbReference type="PROSITE" id="PS00223">
    <property type="entry name" value="ANNEXIN_1"/>
    <property type="match status" value="4"/>
</dbReference>
<accession>A0AAE1E9F1</accession>
<feature type="compositionally biased region" description="Basic and acidic residues" evidence="7">
    <location>
        <begin position="227"/>
        <end position="238"/>
    </location>
</feature>
<feature type="region of interest" description="Disordered" evidence="7">
    <location>
        <begin position="1385"/>
        <end position="1467"/>
    </location>
</feature>
<dbReference type="GO" id="GO:0012506">
    <property type="term" value="C:vesicle membrane"/>
    <property type="evidence" value="ECO:0007669"/>
    <property type="project" value="TreeGrafter"/>
</dbReference>
<feature type="region of interest" description="Disordered" evidence="7">
    <location>
        <begin position="1003"/>
        <end position="1091"/>
    </location>
</feature>
<dbReference type="PROSITE" id="PS51897">
    <property type="entry name" value="ANNEXIN_2"/>
    <property type="match status" value="13"/>
</dbReference>
<protein>
    <recommendedName>
        <fullName evidence="6">Annexin</fullName>
    </recommendedName>
</protein>
<feature type="compositionally biased region" description="Low complexity" evidence="7">
    <location>
        <begin position="163"/>
        <end position="177"/>
    </location>
</feature>
<dbReference type="FunFam" id="1.10.220.10:FF:000001">
    <property type="entry name" value="Annexin"/>
    <property type="match status" value="4"/>
</dbReference>
<evidence type="ECO:0000256" key="6">
    <source>
        <dbReference type="RuleBase" id="RU003540"/>
    </source>
</evidence>
<dbReference type="GO" id="GO:0001786">
    <property type="term" value="F:phosphatidylserine binding"/>
    <property type="evidence" value="ECO:0007669"/>
    <property type="project" value="TreeGrafter"/>
</dbReference>
<reference evidence="8" key="1">
    <citation type="journal article" date="2023" name="G3 (Bethesda)">
        <title>A reference genome for the long-term kleptoplast-retaining sea slug Elysia crispata morphotype clarki.</title>
        <authorList>
            <person name="Eastman K.E."/>
            <person name="Pendleton A.L."/>
            <person name="Shaikh M.A."/>
            <person name="Suttiyut T."/>
            <person name="Ogas R."/>
            <person name="Tomko P."/>
            <person name="Gavelis G."/>
            <person name="Widhalm J.R."/>
            <person name="Wisecaver J.H."/>
        </authorList>
    </citation>
    <scope>NUCLEOTIDE SEQUENCE</scope>
    <source>
        <strain evidence="8">ECLA1</strain>
    </source>
</reference>
<dbReference type="GO" id="GO:0005634">
    <property type="term" value="C:nucleus"/>
    <property type="evidence" value="ECO:0007669"/>
    <property type="project" value="TreeGrafter"/>
</dbReference>
<name>A0AAE1E9F1_9GAST</name>
<dbReference type="InterPro" id="IPR037104">
    <property type="entry name" value="Annexin_sf"/>
</dbReference>
<comment type="caution">
    <text evidence="8">The sequence shown here is derived from an EMBL/GenBank/DDBJ whole genome shotgun (WGS) entry which is preliminary data.</text>
</comment>
<dbReference type="SUPFAM" id="SSF47874">
    <property type="entry name" value="Annexin"/>
    <property type="match status" value="5"/>
</dbReference>
<evidence type="ECO:0000256" key="4">
    <source>
        <dbReference type="ARBA" id="ARBA00022737"/>
    </source>
</evidence>
<dbReference type="GO" id="GO:0005544">
    <property type="term" value="F:calcium-dependent phospholipid binding"/>
    <property type="evidence" value="ECO:0007669"/>
    <property type="project" value="UniProtKB-KW"/>
</dbReference>
<dbReference type="Pfam" id="PF00191">
    <property type="entry name" value="Annexin"/>
    <property type="match status" value="14"/>
</dbReference>
<dbReference type="InterPro" id="IPR001464">
    <property type="entry name" value="Annexin"/>
</dbReference>
<feature type="compositionally biased region" description="Basic and acidic residues" evidence="7">
    <location>
        <begin position="1385"/>
        <end position="1396"/>
    </location>
</feature>
<feature type="region of interest" description="Disordered" evidence="7">
    <location>
        <begin position="157"/>
        <end position="238"/>
    </location>
</feature>
<dbReference type="GO" id="GO:0005886">
    <property type="term" value="C:plasma membrane"/>
    <property type="evidence" value="ECO:0007669"/>
    <property type="project" value="TreeGrafter"/>
</dbReference>
<evidence type="ECO:0000256" key="7">
    <source>
        <dbReference type="SAM" id="MobiDB-lite"/>
    </source>
</evidence>
<dbReference type="Gene3D" id="1.10.220.10">
    <property type="entry name" value="Annexin"/>
    <property type="match status" value="19"/>
</dbReference>
<keyword evidence="3" id="KW-0597">Phosphoprotein</keyword>
<feature type="compositionally biased region" description="Basic and acidic residues" evidence="7">
    <location>
        <begin position="657"/>
        <end position="708"/>
    </location>
</feature>
<comment type="similarity">
    <text evidence="2">Belongs to the CFAP97 family.</text>
</comment>
<dbReference type="PANTHER" id="PTHR10502:SF102">
    <property type="entry name" value="ANNEXIN B11"/>
    <property type="match status" value="1"/>
</dbReference>
<dbReference type="FunFam" id="1.10.220.10:FF:000005">
    <property type="entry name" value="Annexin"/>
    <property type="match status" value="4"/>
</dbReference>
<dbReference type="FunFam" id="1.10.220.10:FF:000003">
    <property type="entry name" value="Annexin"/>
    <property type="match status" value="4"/>
</dbReference>
<feature type="compositionally biased region" description="Basic and acidic residues" evidence="7">
    <location>
        <begin position="613"/>
        <end position="649"/>
    </location>
</feature>
<dbReference type="PRINTS" id="PR00196">
    <property type="entry name" value="ANNEXIN"/>
</dbReference>
<sequence>MANKNALELMMPDFIFDKEYKLHRRRLDDVEKQIDDKAPHRYQHLDTRLKQAELRERRQAEIDRENKILLTRMTDILMGREGKFHVQPYHADHQRRSKSINLEFRQRNAERVQRENLSMAKRIERVRPMYRREAWEADWLYRQKVLKMLENKKYKVYNPACSPPRQSKKQSSSYGSDFESDDSSDEKRDDTKKKDKLPPIKTKSTQNGRGRSKEKKPRGETGMTEVSNRRSYTERSGYDYRSPDPDLWMYYGIKPGDPDDVNDFYYPFYRDVDDEEEERENKKNPANQAETDAKSLYKVTKQGECPHDIIIKTLAMRSFKQRMKIKKKYKELYKADLEEDLKKTLGGEWKLLIETLFKEEKINQPESLSKAMKSGNAPALVKRLTPLSNAELQNLKEDYLKENSESLENDILDKFDSPTDTLLLTLIKGTKKEKEQGSDVAAERDAKALLEHGDGRWTSESGKFMLLLEQRSPGYMSRVFDRYKLVNKGKSAVKAVYEECPRHYADAVAAYINSTDTAGTDTIDRLYKNLDATNPVFVKTVVARSEMDMPRVKKAYKKKYGNDLGVDLEQRSTHTTVSVLKAIINKPVPKQKTTKDKQEHKERPKRSRSLSSFDREEQREEEERQRQERLQRLREQEELYLPNKDDHHSPSHSPRHNKQEDGGIDKNRSDHHEDKDTNKDKDKVEKKVEKRDEKDKKEEKSNPDEDAKRLYNAMKGLGTDEDAIIDIVPNRSNAERQAIKKRYQELYKQDLTADLKSDTSGDFQEVLEALMLPPVEFDAFSLHKAMKGLGTDETALIGVICSKTPAELEEIKKVYKRDYKSELEADVRKDTSGDFKELLVQRLAKKNTKQEKPDKEKAETDATTLHVNPTADTLREVFNGLGPEQIKATADAHKKLFNEDISASIKKASSGDAEDAYLALAAGQDEDQSTFYADRLHSAVSGLGTNDTQLIRILVSRSEVDLPAIITAYQSRHGKALKDAVKSDTSGDYGKVLIKIIEKAGKGTKASEKKVPKQEPKREKKQAAEKKDKTKDAMAAERRDEKEKRGKETAASRDKGNKEMKEVKKSKQESVKTDKAGEEKKPKGEKKKEEEDAVKLFNAMKGLGTDEDIIIEVITRNSNSERQTLKERYQTLYKEDLMKDIKSETSGDFQEVLEALMLPPVEFDAFSLHKAMKGLGTDETALIGVICSKTPAELEEIKKVYKKVYNAELESDIKKETSGDFRDLLVHHLSDKTDKGDNVDKDKAEKDARALHDIPTSYEVKALFMESPAQIAATSKAHQELFNADIEFSIKKATSGDAEKAYLATLRSQEDLPEFYARQLESAVSGLGTNDTLLVWTLVSRSEVDLPGIKGHYQRLFGRSLREDVKKDTSGDYGKTLLKILDKAGNEKAQKKDGKAPAKKSPRTKAATQSNKDDTTESARKDKETKRTPRGKEDTPRHKKEEDRREKNAQVKKVAKEAASKGTKEDEDATKLYKAMSGMGTDEDTVIEVLVRNSNSERQSVKKRYKELYKQDLIKDLKSETSGDFQEVLEALMMPTVEFDAFSLHKAMKGLGTDETALIGVICSKTSAELEEIKKIFKKTYEKDLETAVEKETSGQLKDLLLKLLSAKPSKGDNVDKKKADTDARLLHETPSKDIVTGIFIKSSSSQVLATASAHKYFYGEDIAESIKKACSGDEEKAYIAYSSALQNLTTFYSERLHSSMEGIGTKETQLTRILVSTLETDLPAIKGKYKSMYGQPLEDAVKKETSGDYQKILLAIINKVGEVKVEEKPDRTQSVSSRGPAEDAIRIYKAMHRVGTEEDVVVDIVCKLSNAERQQLKKRYSELYKQDLEKDLRSELTGDFEDTILALMVPAEDYDARCLREAMKGIGTDETTLIGVVCSKDPTQLEQLRDSYKKASGRDLEMDIVAETSGNLRELLLALAMGKRDNSTRVDKTLAQEDAKSVHDDPKPDNLRRILVSNSTSQAQATLKAYQELYKEEITELIKRATMGDVEKAYVAVVKAMGDESSFYAERIHTALKGAGTNETQLTRIIIARSEIDLPAIKKKYSQLYGPSLKKDVSSDTSGDYRRTLLKLIDYWGGPELQEDKPKPKKSEKSRR</sequence>
<keyword evidence="4 6" id="KW-0677">Repeat</keyword>
<dbReference type="PANTHER" id="PTHR10502">
    <property type="entry name" value="ANNEXIN"/>
    <property type="match status" value="1"/>
</dbReference>
<dbReference type="EMBL" id="JAWDGP010000590">
    <property type="protein sequence ID" value="KAK3799274.1"/>
    <property type="molecule type" value="Genomic_DNA"/>
</dbReference>
<keyword evidence="9" id="KW-1185">Reference proteome</keyword>
<evidence type="ECO:0000256" key="3">
    <source>
        <dbReference type="ARBA" id="ARBA00022553"/>
    </source>
</evidence>
<gene>
    <name evidence="8" type="ORF">RRG08_054400</name>
</gene>
<keyword evidence="6" id="KW-0106">Calcium</keyword>